<reference evidence="11" key="1">
    <citation type="submission" date="2025-08" db="UniProtKB">
        <authorList>
            <consortium name="Ensembl"/>
        </authorList>
    </citation>
    <scope>IDENTIFICATION</scope>
</reference>
<evidence type="ECO:0000313" key="12">
    <source>
        <dbReference type="Proteomes" id="UP000472270"/>
    </source>
</evidence>
<evidence type="ECO:0000313" key="11">
    <source>
        <dbReference type="Ensembl" id="ENSSRHP00000087165.1"/>
    </source>
</evidence>
<evidence type="ECO:0000256" key="4">
    <source>
        <dbReference type="ARBA" id="ARBA00022454"/>
    </source>
</evidence>
<dbReference type="Ensembl" id="ENSSRHT00000089521.1">
    <property type="protein sequence ID" value="ENSSRHP00000087165.1"/>
    <property type="gene ID" value="ENSSRHG00000043102.1"/>
</dbReference>
<feature type="compositionally biased region" description="Low complexity" evidence="9">
    <location>
        <begin position="519"/>
        <end position="532"/>
    </location>
</feature>
<feature type="compositionally biased region" description="Polar residues" evidence="9">
    <location>
        <begin position="661"/>
        <end position="673"/>
    </location>
</feature>
<dbReference type="GO" id="GO:0061484">
    <property type="term" value="P:hematopoietic stem cell homeostasis"/>
    <property type="evidence" value="ECO:0007669"/>
    <property type="project" value="UniProtKB-ARBA"/>
</dbReference>
<gene>
    <name evidence="11" type="primary">LOC107740989</name>
</gene>
<accession>A0A673MAH5</accession>
<evidence type="ECO:0000256" key="6">
    <source>
        <dbReference type="ARBA" id="ARBA00022490"/>
    </source>
</evidence>
<sequence length="1001" mass="104881">MMTSVVTDAARGNRDRALPQTTHTSQPQKPIQATAEQIRLAQMIYDKNDADFEGKVQQLMEVTGKNQDECMVALHDCNGDVNRAINFLLEEITVKDSWETVGKKKNVGKEGTAPESREKRGEREGRGRGGPNRRGRGASHNQEGVSFCAFSVYMYNLHPSAKQHFIFTSPVLSGAWKDSLEDWAAEDWNEDLSETKVFTASYALGSKNLAQPGQGMDLGSLLSKVAEGDSELAGLEPSCPDTLTQSLVFTNSQQHTTRTHTHSYASAAAGTYAHAASSMLGSRLPQYDVQKMEPISTPRIAPLSNQVSGALSNGTASVESTAPVPLETTPVTLNEHKETPVTTTHLDLKPQPDPSPILGRLTQHQNAALQSDLPAQARDPAPLPPHDGPSPTLKPLCEPVITTTEPPQPRTIRPQRRRAPPPSKIPSSAVEMPGSADVSGLNVQFGALDFGSESTVENLNQSESSCQEPEAAPQTQSSLYFKSTAISESLGGLPQAVMESSYPSASLVLPSTTAPPVLAPSSASRVESSATSNGFSEMRTSSAQEAAPSSTPQPVSTALSTENGLSSSSLSSSSSSTAAPVLSTALPSLSSHVSSVNSPGSSAPTSSSLSMGADVNVSLSTYSGSVSSVSSSTVNSNGLSAANQSLTANGASAPSAVRSAPLQTNITPSNTSGKAPPNLAQGVPPLLASQYIMGPGGFLPAYPPIYGYEDLQMMQSRLLPDYYGMTYPGTALAGRDGGLANNPYTGEPTKFGRSDSNSPAPATSLSSVPPSQSQQSAVPPHNQGPQNPGQAQQGQTQAFLTPPLPPGYGYTSLPYYPGVPGMPSAFQYGPTVFMPPASTKQHNMGLSSQYQHQAGYSQHMYGPGYDELSQAHAGGDYGKGGYGGSSQSQAKAVSNSSGKGRFCTHNLCTDVVSFDKQGFPTAAGPAFSLPSALGGTGPLNPAGAPGYAPAPFLHILPHQQPPSQLLHHHMAQDTQGQRSQANSMQKGQGKSNYSSSPYWAN</sequence>
<feature type="region of interest" description="Disordered" evidence="9">
    <location>
        <begin position="335"/>
        <end position="359"/>
    </location>
</feature>
<feature type="compositionally biased region" description="Polar residues" evidence="9">
    <location>
        <begin position="19"/>
        <end position="31"/>
    </location>
</feature>
<feature type="compositionally biased region" description="Polar residues" evidence="9">
    <location>
        <begin position="754"/>
        <end position="763"/>
    </location>
</feature>
<dbReference type="AlphaFoldDB" id="A0A673MAH5"/>
<dbReference type="GO" id="GO:0005694">
    <property type="term" value="C:chromosome"/>
    <property type="evidence" value="ECO:0007669"/>
    <property type="project" value="UniProtKB-SubCell"/>
</dbReference>
<feature type="region of interest" description="Disordered" evidence="9">
    <location>
        <begin position="963"/>
        <end position="1001"/>
    </location>
</feature>
<evidence type="ECO:0000256" key="1">
    <source>
        <dbReference type="ARBA" id="ARBA00004123"/>
    </source>
</evidence>
<feature type="region of interest" description="Disordered" evidence="9">
    <location>
        <begin position="1"/>
        <end position="31"/>
    </location>
</feature>
<evidence type="ECO:0000256" key="2">
    <source>
        <dbReference type="ARBA" id="ARBA00004286"/>
    </source>
</evidence>
<organism evidence="11 12">
    <name type="scientific">Sinocyclocheilus rhinocerous</name>
    <dbReference type="NCBI Taxonomy" id="307959"/>
    <lineage>
        <taxon>Eukaryota</taxon>
        <taxon>Metazoa</taxon>
        <taxon>Chordata</taxon>
        <taxon>Craniata</taxon>
        <taxon>Vertebrata</taxon>
        <taxon>Euteleostomi</taxon>
        <taxon>Actinopterygii</taxon>
        <taxon>Neopterygii</taxon>
        <taxon>Teleostei</taxon>
        <taxon>Ostariophysi</taxon>
        <taxon>Cypriniformes</taxon>
        <taxon>Cyprinidae</taxon>
        <taxon>Cyprininae</taxon>
        <taxon>Sinocyclocheilus</taxon>
    </lineage>
</organism>
<feature type="region of interest" description="Disordered" evidence="9">
    <location>
        <begin position="105"/>
        <end position="140"/>
    </location>
</feature>
<dbReference type="PROSITE" id="PS50030">
    <property type="entry name" value="UBA"/>
    <property type="match status" value="1"/>
</dbReference>
<keyword evidence="4" id="KW-0158">Chromosome</keyword>
<dbReference type="InterPro" id="IPR009060">
    <property type="entry name" value="UBA-like_sf"/>
</dbReference>
<dbReference type="GO" id="GO:0005737">
    <property type="term" value="C:cytoplasm"/>
    <property type="evidence" value="ECO:0007669"/>
    <property type="project" value="UniProtKB-SubCell"/>
</dbReference>
<dbReference type="GO" id="GO:0005634">
    <property type="term" value="C:nucleus"/>
    <property type="evidence" value="ECO:0007669"/>
    <property type="project" value="UniProtKB-SubCell"/>
</dbReference>
<evidence type="ECO:0000256" key="7">
    <source>
        <dbReference type="ARBA" id="ARBA00022553"/>
    </source>
</evidence>
<keyword evidence="7" id="KW-0597">Phosphoprotein</keyword>
<keyword evidence="5" id="KW-0488">Methylation</keyword>
<feature type="compositionally biased region" description="Polar residues" evidence="9">
    <location>
        <begin position="972"/>
        <end position="1001"/>
    </location>
</feature>
<name>A0A673MAH5_9TELE</name>
<feature type="region of interest" description="Disordered" evidence="9">
    <location>
        <begin position="516"/>
        <end position="576"/>
    </location>
</feature>
<comment type="subcellular location">
    <subcellularLocation>
        <location evidence="2">Chromosome</location>
    </subcellularLocation>
    <subcellularLocation>
        <location evidence="3">Cytoplasm</location>
    </subcellularLocation>
    <subcellularLocation>
        <location evidence="1">Nucleus</location>
    </subcellularLocation>
</comment>
<feature type="compositionally biased region" description="Basic and acidic residues" evidence="9">
    <location>
        <begin position="115"/>
        <end position="127"/>
    </location>
</feature>
<dbReference type="InterPro" id="IPR015940">
    <property type="entry name" value="UBA"/>
</dbReference>
<dbReference type="InterPro" id="IPR022166">
    <property type="entry name" value="UBAP2/Lig"/>
</dbReference>
<dbReference type="Pfam" id="PF12478">
    <property type="entry name" value="UBAP2-Lig"/>
    <property type="match status" value="1"/>
</dbReference>
<feature type="region of interest" description="Disordered" evidence="9">
    <location>
        <begin position="375"/>
        <end position="434"/>
    </location>
</feature>
<dbReference type="CDD" id="cd14277">
    <property type="entry name" value="UBA_UBP2_like"/>
    <property type="match status" value="1"/>
</dbReference>
<evidence type="ECO:0000259" key="10">
    <source>
        <dbReference type="PROSITE" id="PS50030"/>
    </source>
</evidence>
<feature type="domain" description="UBA" evidence="10">
    <location>
        <begin position="49"/>
        <end position="91"/>
    </location>
</feature>
<dbReference type="SUPFAM" id="SSF46934">
    <property type="entry name" value="UBA-like"/>
    <property type="match status" value="1"/>
</dbReference>
<dbReference type="InterPro" id="IPR051833">
    <property type="entry name" value="TC-DDR_regulator"/>
</dbReference>
<feature type="compositionally biased region" description="Low complexity" evidence="9">
    <location>
        <begin position="565"/>
        <end position="576"/>
    </location>
</feature>
<feature type="compositionally biased region" description="Polar residues" evidence="9">
    <location>
        <begin position="533"/>
        <end position="564"/>
    </location>
</feature>
<evidence type="ECO:0000256" key="9">
    <source>
        <dbReference type="SAM" id="MobiDB-lite"/>
    </source>
</evidence>
<proteinExistence type="predicted"/>
<feature type="compositionally biased region" description="Low complexity" evidence="9">
    <location>
        <begin position="764"/>
        <end position="798"/>
    </location>
</feature>
<feature type="region of interest" description="Disordered" evidence="9">
    <location>
        <begin position="652"/>
        <end position="678"/>
    </location>
</feature>
<dbReference type="SMART" id="SM00165">
    <property type="entry name" value="UBA"/>
    <property type="match status" value="1"/>
</dbReference>
<feature type="region of interest" description="Disordered" evidence="9">
    <location>
        <begin position="738"/>
        <end position="804"/>
    </location>
</feature>
<keyword evidence="8" id="KW-0539">Nucleus</keyword>
<evidence type="ECO:0000256" key="3">
    <source>
        <dbReference type="ARBA" id="ARBA00004496"/>
    </source>
</evidence>
<keyword evidence="6" id="KW-0963">Cytoplasm</keyword>
<dbReference type="FunFam" id="1.10.8.10:FF:000004">
    <property type="entry name" value="ubiquitin-associated protein 2-like isoform X1"/>
    <property type="match status" value="1"/>
</dbReference>
<keyword evidence="12" id="KW-1185">Reference proteome</keyword>
<dbReference type="Proteomes" id="UP000472270">
    <property type="component" value="Unassembled WGS sequence"/>
</dbReference>
<dbReference type="Gene3D" id="1.10.8.10">
    <property type="entry name" value="DNA helicase RuvA subunit, C-terminal domain"/>
    <property type="match status" value="1"/>
</dbReference>
<evidence type="ECO:0000256" key="5">
    <source>
        <dbReference type="ARBA" id="ARBA00022481"/>
    </source>
</evidence>
<feature type="region of interest" description="Disordered" evidence="9">
    <location>
        <begin position="590"/>
        <end position="610"/>
    </location>
</feature>
<reference evidence="11" key="2">
    <citation type="submission" date="2025-09" db="UniProtKB">
        <authorList>
            <consortium name="Ensembl"/>
        </authorList>
    </citation>
    <scope>IDENTIFICATION</scope>
</reference>
<dbReference type="PANTHER" id="PTHR16308:SF20">
    <property type="entry name" value="UBIQUITIN ASSOCIATED PROTEIN 2B ISOFORM X1"/>
    <property type="match status" value="1"/>
</dbReference>
<evidence type="ECO:0000256" key="8">
    <source>
        <dbReference type="ARBA" id="ARBA00023242"/>
    </source>
</evidence>
<protein>
    <submittedName>
        <fullName evidence="11">Ubiquitin-associated protein 2-like</fullName>
    </submittedName>
</protein>
<dbReference type="PANTHER" id="PTHR16308">
    <property type="entry name" value="UBIQUITIN ASSOCIATED PROTEIN 2-LIKE/LINGERER"/>
    <property type="match status" value="1"/>
</dbReference>